<dbReference type="OrthoDB" id="5792836at2"/>
<dbReference type="Pfam" id="PF07317">
    <property type="entry name" value="PilZN"/>
    <property type="match status" value="1"/>
</dbReference>
<evidence type="ECO:0000256" key="3">
    <source>
        <dbReference type="ARBA" id="ARBA00023143"/>
    </source>
</evidence>
<dbReference type="AlphaFoldDB" id="A0A2U2N023"/>
<evidence type="ECO:0000259" key="4">
    <source>
        <dbReference type="Pfam" id="PF07238"/>
    </source>
</evidence>
<dbReference type="Pfam" id="PF07238">
    <property type="entry name" value="PilZ"/>
    <property type="match status" value="1"/>
</dbReference>
<evidence type="ECO:0000313" key="6">
    <source>
        <dbReference type="EMBL" id="PWG62319.1"/>
    </source>
</evidence>
<keyword evidence="1" id="KW-0973">c-di-GMP</keyword>
<name>A0A2U2N023_9GAMM</name>
<evidence type="ECO:0000313" key="7">
    <source>
        <dbReference type="Proteomes" id="UP000245474"/>
    </source>
</evidence>
<protein>
    <recommendedName>
        <fullName evidence="8">Flagellar brake protein</fullName>
    </recommendedName>
</protein>
<dbReference type="RefSeq" id="WP_109679186.1">
    <property type="nucleotide sequence ID" value="NZ_CP086615.1"/>
</dbReference>
<dbReference type="InterPro" id="IPR009875">
    <property type="entry name" value="PilZ_domain"/>
</dbReference>
<evidence type="ECO:0000256" key="1">
    <source>
        <dbReference type="ARBA" id="ARBA00022636"/>
    </source>
</evidence>
<evidence type="ECO:0000256" key="2">
    <source>
        <dbReference type="ARBA" id="ARBA00022741"/>
    </source>
</evidence>
<dbReference type="SUPFAM" id="SSF141371">
    <property type="entry name" value="PilZ domain-like"/>
    <property type="match status" value="1"/>
</dbReference>
<organism evidence="6 7">
    <name type="scientific">Sediminicurvatus halobius</name>
    <dbReference type="NCBI Taxonomy" id="2182432"/>
    <lineage>
        <taxon>Bacteria</taxon>
        <taxon>Pseudomonadati</taxon>
        <taxon>Pseudomonadota</taxon>
        <taxon>Gammaproteobacteria</taxon>
        <taxon>Chromatiales</taxon>
        <taxon>Ectothiorhodospiraceae</taxon>
        <taxon>Sediminicurvatus</taxon>
    </lineage>
</organism>
<keyword evidence="3" id="KW-0975">Bacterial flagellum</keyword>
<keyword evidence="7" id="KW-1185">Reference proteome</keyword>
<accession>A0A2U2N023</accession>
<keyword evidence="2" id="KW-0547">Nucleotide-binding</keyword>
<dbReference type="InterPro" id="IPR012349">
    <property type="entry name" value="Split_barrel_FMN-bd"/>
</dbReference>
<dbReference type="GO" id="GO:0035438">
    <property type="term" value="F:cyclic-di-GMP binding"/>
    <property type="evidence" value="ECO:0007669"/>
    <property type="project" value="InterPro"/>
</dbReference>
<dbReference type="InterPro" id="IPR009926">
    <property type="entry name" value="T3SS_YcgR_PilZN"/>
</dbReference>
<dbReference type="Gene3D" id="2.30.110.10">
    <property type="entry name" value="Electron Transport, Fmn-binding Protein, Chain A"/>
    <property type="match status" value="1"/>
</dbReference>
<dbReference type="Gene3D" id="2.40.10.220">
    <property type="entry name" value="predicted glycosyltransferase like domains"/>
    <property type="match status" value="1"/>
</dbReference>
<feature type="domain" description="PilZ" evidence="4">
    <location>
        <begin position="116"/>
        <end position="222"/>
    </location>
</feature>
<dbReference type="Proteomes" id="UP000245474">
    <property type="component" value="Unassembled WGS sequence"/>
</dbReference>
<dbReference type="EMBL" id="QFFI01000020">
    <property type="protein sequence ID" value="PWG62319.1"/>
    <property type="molecule type" value="Genomic_DNA"/>
</dbReference>
<evidence type="ECO:0008006" key="8">
    <source>
        <dbReference type="Google" id="ProtNLM"/>
    </source>
</evidence>
<gene>
    <name evidence="6" type="ORF">DEM34_12650</name>
</gene>
<proteinExistence type="predicted"/>
<feature type="domain" description="Type III secretion system flagellar brake protein YcgR PilZN" evidence="5">
    <location>
        <begin position="17"/>
        <end position="112"/>
    </location>
</feature>
<evidence type="ECO:0000259" key="5">
    <source>
        <dbReference type="Pfam" id="PF07317"/>
    </source>
</evidence>
<comment type="caution">
    <text evidence="6">The sequence shown here is derived from an EMBL/GenBank/DDBJ whole genome shotgun (WGS) entry which is preliminary data.</text>
</comment>
<reference evidence="6 7" key="1">
    <citation type="submission" date="2018-05" db="EMBL/GenBank/DDBJ databases">
        <title>Spiribacter halobius sp. nov., a moderately halophilic bacterium isolated from marine solar saltern.</title>
        <authorList>
            <person name="Zheng W.-S."/>
            <person name="Lu D.-C."/>
            <person name="Du Z.-J."/>
        </authorList>
    </citation>
    <scope>NUCLEOTIDE SEQUENCE [LARGE SCALE GENOMIC DNA]</scope>
    <source>
        <strain evidence="6 7">E85</strain>
    </source>
</reference>
<sequence>MDPDDGPQLVRNHGHRTRLLKRLCESRALVNVRVPELAGDFRSAVLAVDSATSRFQLDELHPERGHRAVAPGQELRIVSFVEGVEMRFQAVVERVDSDGGIAYYELAYPDEIRYHQRRQHVRVPVRMALQQKAVLRNDEREVTLRLLDLSAGGIGAHVTRGGDVAVGERWELELRLRNEPVLNTRVEIRFAQQDRVSHRQRLGAQFLDLPVAETGRLQRLVLAIQRELMRHT</sequence>